<keyword evidence="4" id="KW-1185">Reference proteome</keyword>
<evidence type="ECO:0000313" key="2">
    <source>
        <dbReference type="EMBL" id="MBR7619635.1"/>
    </source>
</evidence>
<keyword evidence="1" id="KW-0812">Transmembrane</keyword>
<dbReference type="RefSeq" id="WP_215339978.1">
    <property type="nucleotide sequence ID" value="NZ_JAGSGD010000001.1"/>
</dbReference>
<dbReference type="AlphaFoldDB" id="A0A941HWL2"/>
<name>A0A941HWL2_9CAUL</name>
<accession>A0A941HWL2</accession>
<gene>
    <name evidence="2" type="ORF">JKL49_09570</name>
    <name evidence="3" type="ORF">JKL49_14455</name>
</gene>
<keyword evidence="1" id="KW-0472">Membrane</keyword>
<feature type="transmembrane region" description="Helical" evidence="1">
    <location>
        <begin position="74"/>
        <end position="96"/>
    </location>
</feature>
<dbReference type="EMBL" id="CP068570">
    <property type="protein sequence ID" value="QQZ48691.1"/>
    <property type="molecule type" value="Genomic_DNA"/>
</dbReference>
<dbReference type="EMBL" id="JAGSGD010000001">
    <property type="protein sequence ID" value="MBR7619635.1"/>
    <property type="molecule type" value="Genomic_DNA"/>
</dbReference>
<protein>
    <submittedName>
        <fullName evidence="2">Uncharacterized protein</fullName>
    </submittedName>
</protein>
<sequence length="101" mass="10544">MTRPDDHLAALFARDLPPARDPAFSAAVLEAVARRRFQRELAFVAAVSLTGAAALAVLWPVLQPALHLLARDLGPTALALAAAVTIVAVVTGRVGADLSLR</sequence>
<keyword evidence="1" id="KW-1133">Transmembrane helix</keyword>
<evidence type="ECO:0000313" key="4">
    <source>
        <dbReference type="Proteomes" id="UP000622580"/>
    </source>
</evidence>
<evidence type="ECO:0000256" key="1">
    <source>
        <dbReference type="SAM" id="Phobius"/>
    </source>
</evidence>
<feature type="transmembrane region" description="Helical" evidence="1">
    <location>
        <begin position="41"/>
        <end position="62"/>
    </location>
</feature>
<proteinExistence type="predicted"/>
<reference evidence="3" key="1">
    <citation type="submission" date="2021-01" db="EMBL/GenBank/DDBJ databases">
        <title>Genome sequence of Phenylobacterium sp. 20VBR1 isolated from a valley glaceir, Ny-Alesund, Svalbard.</title>
        <authorList>
            <person name="Thomas F.A."/>
            <person name="Krishnan K.P."/>
            <person name="Sinha R.K."/>
        </authorList>
    </citation>
    <scope>NUCLEOTIDE SEQUENCE</scope>
    <source>
        <strain evidence="3">20VBR1</strain>
    </source>
</reference>
<dbReference type="Proteomes" id="UP000622580">
    <property type="component" value="Unassembled WGS sequence"/>
</dbReference>
<organism evidence="2 4">
    <name type="scientific">Phenylobacterium glaciei</name>
    <dbReference type="NCBI Taxonomy" id="2803784"/>
    <lineage>
        <taxon>Bacteria</taxon>
        <taxon>Pseudomonadati</taxon>
        <taxon>Pseudomonadota</taxon>
        <taxon>Alphaproteobacteria</taxon>
        <taxon>Caulobacterales</taxon>
        <taxon>Caulobacteraceae</taxon>
        <taxon>Phenylobacterium</taxon>
    </lineage>
</organism>
<evidence type="ECO:0000313" key="3">
    <source>
        <dbReference type="EMBL" id="QQZ48691.1"/>
    </source>
</evidence>
<reference evidence="2" key="2">
    <citation type="submission" date="2021-04" db="EMBL/GenBank/DDBJ databases">
        <title>Draft genome assembly of strain Phenylobacterium sp. 20VBR1 using MiniION and Illumina platforms.</title>
        <authorList>
            <person name="Thomas F.A."/>
            <person name="Krishnan K.P."/>
            <person name="Sinha R.K."/>
        </authorList>
    </citation>
    <scope>NUCLEOTIDE SEQUENCE</scope>
    <source>
        <strain evidence="2">20VBR1</strain>
    </source>
</reference>